<feature type="region of interest" description="Disordered" evidence="2">
    <location>
        <begin position="271"/>
        <end position="326"/>
    </location>
</feature>
<sequence>MYCGEGSLYSVQGYFIFFLLGTDVPEMEISKSTVAFLPTVVVCPQPSSPRFSPLLLLRPLHAAPSMPLFSSASGVHINDSNFYDIAGDMNVHSAPPMVGQGSSTSAALPLGWELTPERLFVGPERNGRPAGAATRRMVPYDISHRPQIQHLNSSDIPDDHPSSASTSTALIPVPSSFSQSFHPFDPCSSRSPSDYSRLANRTAFEYPAGDFESALALPNAVPSRYPFSAQPQPGFEMFFHLPAMIGDTSHTRNALNCPDFYPGPTNRAITYPSAHSEPHLNSAGEPGHPFPGDVREPARDSNVALTNRPDYLWDRPQDRSRTSIQGSTFIGGNVNIQRHGEIGLHILHRTSAGDAFHDSAERYPQPRCHPETRTQILEDLWTWSSGNNPSSTVLWLYGPAGAGKSAIAQSLCQKLESEGRLGGSFFFKRGHPSRGNAKKLFPTIAYQLALLKNLPDLTGAISQRVEDDPSILDRSLSTQLQDLILEPCQRGLGGRILVIIIDGLDECQGQDVQQEILRSIGNAIHKPHLSLRLLIASRPEPHIGEMFGAHPLKRCHRPVNIEQSFKDIQKYLQKEFQRIHREHHETMAGVSSPWPSKEVVKHLVKKSSGYFVHASTVIRFIDDKNFRPTDRLRIIIGLAKPDFGSPFAALDRLYTQILLDVPAQSRVLKILAVISAKFVKFNLSISYIEQLLEWKPGDVRLALRGLSSVIKIPEDNTDGLTVHHASFLDFLQDPIRAGTFYIGASHHRADLARHILKAYSDKYKDLYEYEVSSLNCSSPVACLFNDNALKYLASAEPSPDLVSLLHSLNPEFLFSHLRELSEVANTLLGWLKEIHPCPRGLIEDWEDYRFMILCASAWDQATLQPWEYHNYGEILSQVPPQLFRTLQSYRLVEPYRKGRHPLFHFHLLFNLSWDELRKVICPLRKIIGEDERGLRELFQATSDPILFQQMHSSSIF</sequence>
<dbReference type="SUPFAM" id="SSF52540">
    <property type="entry name" value="P-loop containing nucleoside triphosphate hydrolases"/>
    <property type="match status" value="1"/>
</dbReference>
<dbReference type="PANTHER" id="PTHR10039:SF17">
    <property type="entry name" value="FUNGAL STAND N-TERMINAL GOODBYE DOMAIN-CONTAINING PROTEIN-RELATED"/>
    <property type="match status" value="1"/>
</dbReference>
<dbReference type="AlphaFoldDB" id="A0AAD6SW85"/>
<keyword evidence="5" id="KW-1185">Reference proteome</keyword>
<accession>A0AAD6SW85</accession>
<evidence type="ECO:0000256" key="1">
    <source>
        <dbReference type="ARBA" id="ARBA00022737"/>
    </source>
</evidence>
<dbReference type="Pfam" id="PF24883">
    <property type="entry name" value="NPHP3_N"/>
    <property type="match status" value="1"/>
</dbReference>
<dbReference type="PROSITE" id="PS50837">
    <property type="entry name" value="NACHT"/>
    <property type="match status" value="1"/>
</dbReference>
<evidence type="ECO:0000256" key="2">
    <source>
        <dbReference type="SAM" id="MobiDB-lite"/>
    </source>
</evidence>
<dbReference type="EMBL" id="JARJCM010000052">
    <property type="protein sequence ID" value="KAJ7035191.1"/>
    <property type="molecule type" value="Genomic_DNA"/>
</dbReference>
<organism evidence="4 5">
    <name type="scientific">Mycena alexandri</name>
    <dbReference type="NCBI Taxonomy" id="1745969"/>
    <lineage>
        <taxon>Eukaryota</taxon>
        <taxon>Fungi</taxon>
        <taxon>Dikarya</taxon>
        <taxon>Basidiomycota</taxon>
        <taxon>Agaricomycotina</taxon>
        <taxon>Agaricomycetes</taxon>
        <taxon>Agaricomycetidae</taxon>
        <taxon>Agaricales</taxon>
        <taxon>Marasmiineae</taxon>
        <taxon>Mycenaceae</taxon>
        <taxon>Mycena</taxon>
    </lineage>
</organism>
<dbReference type="InterPro" id="IPR027417">
    <property type="entry name" value="P-loop_NTPase"/>
</dbReference>
<protein>
    <recommendedName>
        <fullName evidence="3">NACHT domain-containing protein</fullName>
    </recommendedName>
</protein>
<feature type="compositionally biased region" description="Basic and acidic residues" evidence="2">
    <location>
        <begin position="311"/>
        <end position="321"/>
    </location>
</feature>
<evidence type="ECO:0000313" key="5">
    <source>
        <dbReference type="Proteomes" id="UP001218188"/>
    </source>
</evidence>
<reference evidence="4" key="1">
    <citation type="submission" date="2023-03" db="EMBL/GenBank/DDBJ databases">
        <title>Massive genome expansion in bonnet fungi (Mycena s.s.) driven by repeated elements and novel gene families across ecological guilds.</title>
        <authorList>
            <consortium name="Lawrence Berkeley National Laboratory"/>
            <person name="Harder C.B."/>
            <person name="Miyauchi S."/>
            <person name="Viragh M."/>
            <person name="Kuo A."/>
            <person name="Thoen E."/>
            <person name="Andreopoulos B."/>
            <person name="Lu D."/>
            <person name="Skrede I."/>
            <person name="Drula E."/>
            <person name="Henrissat B."/>
            <person name="Morin E."/>
            <person name="Kohler A."/>
            <person name="Barry K."/>
            <person name="LaButti K."/>
            <person name="Morin E."/>
            <person name="Salamov A."/>
            <person name="Lipzen A."/>
            <person name="Mereny Z."/>
            <person name="Hegedus B."/>
            <person name="Baldrian P."/>
            <person name="Stursova M."/>
            <person name="Weitz H."/>
            <person name="Taylor A."/>
            <person name="Grigoriev I.V."/>
            <person name="Nagy L.G."/>
            <person name="Martin F."/>
            <person name="Kauserud H."/>
        </authorList>
    </citation>
    <scope>NUCLEOTIDE SEQUENCE</scope>
    <source>
        <strain evidence="4">CBHHK200</strain>
    </source>
</reference>
<comment type="caution">
    <text evidence="4">The sequence shown here is derived from an EMBL/GenBank/DDBJ whole genome shotgun (WGS) entry which is preliminary data.</text>
</comment>
<name>A0AAD6SW85_9AGAR</name>
<gene>
    <name evidence="4" type="ORF">C8F04DRAFT_1233840</name>
</gene>
<proteinExistence type="predicted"/>
<dbReference type="InterPro" id="IPR056884">
    <property type="entry name" value="NPHP3-like_N"/>
</dbReference>
<feature type="domain" description="NACHT" evidence="3">
    <location>
        <begin position="392"/>
        <end position="539"/>
    </location>
</feature>
<dbReference type="InterPro" id="IPR007111">
    <property type="entry name" value="NACHT_NTPase"/>
</dbReference>
<evidence type="ECO:0000313" key="4">
    <source>
        <dbReference type="EMBL" id="KAJ7035191.1"/>
    </source>
</evidence>
<dbReference type="PANTHER" id="PTHR10039">
    <property type="entry name" value="AMELOGENIN"/>
    <property type="match status" value="1"/>
</dbReference>
<keyword evidence="1" id="KW-0677">Repeat</keyword>
<dbReference type="Proteomes" id="UP001218188">
    <property type="component" value="Unassembled WGS sequence"/>
</dbReference>
<dbReference type="Gene3D" id="3.40.50.300">
    <property type="entry name" value="P-loop containing nucleotide triphosphate hydrolases"/>
    <property type="match status" value="1"/>
</dbReference>
<evidence type="ECO:0000259" key="3">
    <source>
        <dbReference type="PROSITE" id="PS50837"/>
    </source>
</evidence>